<evidence type="ECO:0000256" key="3">
    <source>
        <dbReference type="ARBA" id="ARBA00022737"/>
    </source>
</evidence>
<dbReference type="InterPro" id="IPR001589">
    <property type="entry name" value="Actinin_actin-bd_CS"/>
</dbReference>
<dbReference type="SUPFAM" id="SSF47576">
    <property type="entry name" value="Calponin-homology domain, CH-domain"/>
    <property type="match status" value="1"/>
</dbReference>
<dbReference type="SUPFAM" id="SSF143575">
    <property type="entry name" value="GAS2 domain-like"/>
    <property type="match status" value="1"/>
</dbReference>
<keyword evidence="4" id="KW-0009">Actin-binding</keyword>
<dbReference type="InterPro" id="IPR036872">
    <property type="entry name" value="CH_dom_sf"/>
</dbReference>
<organism evidence="8 9">
    <name type="scientific">Intoshia linei</name>
    <dbReference type="NCBI Taxonomy" id="1819745"/>
    <lineage>
        <taxon>Eukaryota</taxon>
        <taxon>Metazoa</taxon>
        <taxon>Spiralia</taxon>
        <taxon>Lophotrochozoa</taxon>
        <taxon>Mesozoa</taxon>
        <taxon>Orthonectida</taxon>
        <taxon>Rhopaluridae</taxon>
        <taxon>Intoshia</taxon>
    </lineage>
</organism>
<dbReference type="PROSITE" id="PS51460">
    <property type="entry name" value="GAR"/>
    <property type="match status" value="1"/>
</dbReference>
<keyword evidence="5" id="KW-0206">Cytoskeleton</keyword>
<keyword evidence="9" id="KW-1185">Reference proteome</keyword>
<dbReference type="EMBL" id="LWCA01000024">
    <property type="protein sequence ID" value="OAF71777.1"/>
    <property type="molecule type" value="Genomic_DNA"/>
</dbReference>
<dbReference type="SMART" id="SM00033">
    <property type="entry name" value="CH"/>
    <property type="match status" value="1"/>
</dbReference>
<keyword evidence="2" id="KW-0963">Cytoplasm</keyword>
<accession>A0A177BBS5</accession>
<feature type="compositionally biased region" description="Polar residues" evidence="6">
    <location>
        <begin position="1131"/>
        <end position="1147"/>
    </location>
</feature>
<proteinExistence type="predicted"/>
<dbReference type="PANTHER" id="PTHR11915">
    <property type="entry name" value="SPECTRIN/FILAMIN RELATED CYTOSKELETAL PROTEIN"/>
    <property type="match status" value="1"/>
</dbReference>
<dbReference type="SMART" id="SM00243">
    <property type="entry name" value="GAS2"/>
    <property type="match status" value="1"/>
</dbReference>
<dbReference type="Proteomes" id="UP000078046">
    <property type="component" value="Unassembled WGS sequence"/>
</dbReference>
<dbReference type="InterPro" id="IPR001715">
    <property type="entry name" value="CH_dom"/>
</dbReference>
<evidence type="ECO:0000256" key="5">
    <source>
        <dbReference type="ARBA" id="ARBA00023212"/>
    </source>
</evidence>
<dbReference type="Gene3D" id="1.10.418.10">
    <property type="entry name" value="Calponin-like domain"/>
    <property type="match status" value="3"/>
</dbReference>
<dbReference type="GO" id="GO:0005856">
    <property type="term" value="C:cytoskeleton"/>
    <property type="evidence" value="ECO:0007669"/>
    <property type="project" value="UniProtKB-SubCell"/>
</dbReference>
<dbReference type="GO" id="GO:0008017">
    <property type="term" value="F:microtubule binding"/>
    <property type="evidence" value="ECO:0007669"/>
    <property type="project" value="InterPro"/>
</dbReference>
<feature type="compositionally biased region" description="Polar residues" evidence="6">
    <location>
        <begin position="973"/>
        <end position="986"/>
    </location>
</feature>
<dbReference type="Gene3D" id="3.30.920.20">
    <property type="entry name" value="Gas2-like domain"/>
    <property type="match status" value="1"/>
</dbReference>
<reference evidence="8 9" key="1">
    <citation type="submission" date="2016-04" db="EMBL/GenBank/DDBJ databases">
        <title>The genome of Intoshia linei affirms orthonectids as highly simplified spiralians.</title>
        <authorList>
            <person name="Mikhailov K.V."/>
            <person name="Slusarev G.S."/>
            <person name="Nikitin M.A."/>
            <person name="Logacheva M.D."/>
            <person name="Penin A."/>
            <person name="Aleoshin V."/>
            <person name="Panchin Y.V."/>
        </authorList>
    </citation>
    <scope>NUCLEOTIDE SEQUENCE [LARGE SCALE GENOMIC DNA]</scope>
    <source>
        <strain evidence="8">Intl2013</strain>
        <tissue evidence="8">Whole animal</tissue>
    </source>
</reference>
<evidence type="ECO:0000256" key="4">
    <source>
        <dbReference type="ARBA" id="ARBA00023203"/>
    </source>
</evidence>
<evidence type="ECO:0000313" key="9">
    <source>
        <dbReference type="Proteomes" id="UP000078046"/>
    </source>
</evidence>
<dbReference type="OrthoDB" id="6285487at2759"/>
<feature type="compositionally biased region" description="Polar residues" evidence="6">
    <location>
        <begin position="1041"/>
        <end position="1067"/>
    </location>
</feature>
<dbReference type="Pfam" id="PF00307">
    <property type="entry name" value="CH"/>
    <property type="match status" value="1"/>
</dbReference>
<feature type="compositionally biased region" description="Polar residues" evidence="6">
    <location>
        <begin position="1085"/>
        <end position="1108"/>
    </location>
</feature>
<evidence type="ECO:0000259" key="7">
    <source>
        <dbReference type="PROSITE" id="PS51460"/>
    </source>
</evidence>
<evidence type="ECO:0000256" key="1">
    <source>
        <dbReference type="ARBA" id="ARBA00004245"/>
    </source>
</evidence>
<feature type="domain" description="GAR" evidence="7">
    <location>
        <begin position="2724"/>
        <end position="2796"/>
    </location>
</feature>
<dbReference type="InterPro" id="IPR036534">
    <property type="entry name" value="GAR_dom_sf"/>
</dbReference>
<name>A0A177BBS5_9BILA</name>
<evidence type="ECO:0000313" key="8">
    <source>
        <dbReference type="EMBL" id="OAF71777.1"/>
    </source>
</evidence>
<evidence type="ECO:0000256" key="6">
    <source>
        <dbReference type="SAM" id="MobiDB-lite"/>
    </source>
</evidence>
<dbReference type="PROSITE" id="PS00020">
    <property type="entry name" value="ACTININ_2"/>
    <property type="match status" value="1"/>
</dbReference>
<dbReference type="Pfam" id="PF02187">
    <property type="entry name" value="GAS2"/>
    <property type="match status" value="1"/>
</dbReference>
<dbReference type="InterPro" id="IPR003108">
    <property type="entry name" value="GAR_dom"/>
</dbReference>
<dbReference type="GO" id="GO:0003779">
    <property type="term" value="F:actin binding"/>
    <property type="evidence" value="ECO:0007669"/>
    <property type="project" value="UniProtKB-KW"/>
</dbReference>
<sequence>MDVNDLKRYNNGSTLDGKIDYDYFTCKLEDHPVYKTKWHYNEIQIEIFKTWINYYIKAKNVKIDNFALDLKSGHILIILIEVLSGYTLVPLLNLRSEDIVDGNLKLTLGLVWQIIAYFKVKNCCITNTNLNYQGKFTCLFKWCYYSLEPFKNVDIQNLTNSWWSGIAFIMLLYRHRYDKFTIDDLLLEETDSSRLKCVFEWIQRNENINISFKSEDIKKWDENTMATFISLIREKFKLPKPILQMDSYKKNTSSKESVIGKFYNIIDILLIYLSDAKYFDKLNQIYQNPNLYEVKDVYVTKSFLFLESTIDLYNYDNKNIKDSSIQFKSINELCQNLHHLNTKMTTHDYYKDVSNEYLLLKSKIIKCCNILNENYPIYDKLYTVYHKIDNIMTSIENVYCEKLYPNFHYFDKINESLQNINKYKITENVLVDGFFNVQYYLKKLEEFEFNTTDKSIEGLKIYSQRLNYFKCFHDFLKIFVKIRNNFFNISTRLIEQNWENFVDATHVLNTFTAFRNTCNEFENEYINYRELFKVGQEMLKKFPIKHEIIMLEKEFSQIENILKYFKENQSNDIEISNKKNNEKLEFSKELLSDLMKTANLSLENLEFIPYITEYATKLNEYPLARFQKSDSIFNEIFRYNLPAIIFPRLFFKTASEKIVQYRLKYTKMKHAVMKRESEFHKTDSIYSIINTIEFNVYLKQNYKDLSRLLKELDYSIKNTDENFNKKVYNSKETEKYIKCINKCIYLVSRLDKHVYQLKLEKKETGLFNTRVIKHCKNKLKISNYKEKKVYIENFFINEKFDIKLNQVEKYYKIQFDFLRENTGIVPNINIESIDPKTCIDYKHNDELAYQEYDLRTNLYQKLNALKNMDEFQNDFCLNVINKGKINALITLLDKNLQHPNIAVKNTDYISESYNVTCYMDNDFGRFKSLKNTANTQELNKINSYSNLKESLNTFNTNQKLTDQNADKGLSKQIGRQNQSDSSNLNNFDKKKSHSNVNLNELDFNNSNIKNFCPDYFDDETYKMKHCVNFMENRSIHKFIENSKNSNSGQETQFDNGDSEASITFVNKTKSRNVYKDNDKKDEDPGNNTSFSGNSSLRHFKNGNNIYKNNRSERSDSKHVSFEDEVDKNDSNNDTLTCSGESNLVSNKNNAQSSFQNRNDEYIRKQNTDIYRNEKMNNFYNKKNEISNNFTFYNAKSKIIGIPYDYSIDQNKKQFTSLESDELKSQNDILQHMPTNHMFVPKDKHGHNVIISHFLASGDNYRQNEVLEHIQASNFPVTKGAIMKDNDILHLFHCENFSDQNSTRNISSTITNVVSGGDKFEKSNVNISLNVNRFNDEPSMPNYAHGKIKEIETHKKSQILNNIPLMEASRVENENYLQRSLTLKDIKNRYSFFSNYDSYKENISFSSQPNIIKSEPTDFCYKEDTPVMDNPKNGTLNTYSNSIKRYDDNINVFNRSFEINNDYSNNKYPKILAEYPHIKSVNVPFSEEIHHAYDTNDMRLENTKKKSKIESRCPPSVVQDYDFTNETSKEAMYLTGPGNIQCNKLENYPQTLLRSITCNENSKSCDMFQLKTEKRKFDSYDSLDEKYSNTLFNKMNEKCKKYSSDTTLNSNSNRTKRKQDLQDIKNKYKMFLFNSEESNDEQNVIKVNNFNDDSALNKSNSFINCFYLSNDVNNVNLDVCENFKFNMINKSKNEVYVGLQINANNNDKQKEINVEKDLEMKKVLLDDKDVQFYNTERINQINSKPNFHIKIQPIHEYSDNTTNDATSTSSYMYNFKNSPKTSISERDNTEMSLKNICNIRKQRATSVNHKPYCKYDDELKLGNQQRNSDSETIKIRTNVKCRLISLEDTPNITDKYINESIKSLNIHQSNHLLNERFDNSRIYSELPTSDEKIILDNEQNETVHQKEVNIIDDYTNKIKKHFTSKSKKCDIKKVSNLPENSFIDLETNSDTSFEDKESLLNNEHMKKQYPITNYLDIFNKKMDMLNNNINKKTCTLKNTKNQKPISNLILNYNRFNQKSKITHKESNDSSIHIKKKMKISFKNKTKKINYANISNVLNVTLNKDSDKLNSSKQFKAKQTLKPKLNGKNRIDNIGIKSDKKFYTLEKKYTRKRSNSVNSQIVEKPKYGLNEKYNKNQCKTIFNKKKLYGSHNLTYHKNYVEKSIRLNCNLINKIKHEPKKNKTNQIVKTSKNESEIKNLLSCTGRNYKIANINNNNLYNMNNLNMSPSINDLNQRQLITITAQKSNINKNKIRPIKTITVICYDSLKITGESFLNYKLIEPIKPNLLFDKILKKFPMYALDYEINLQNNDIDSHLSQTLNRTIIVNPFKLNFTTMQPILSRADIEYAHKNKISNKDALFNLGSKKIKQHIYFSNIAFNLKTKISIYFNQNNINKILLKTFKLNEKLIGMQNKLQCCKLNTIKWKHQFNNIEILSKDSKLIIQEYKDIKKYYTENCYNLDKMCQIKFKKLMISIENTLRNFFQNLKDKEKKLKLIKLNNQIHSGDWSNVVINKKVIAVLNKNKNNDAILEAIRCKIKDYDSKIVEIDQFVSKNVLTLKNLKFSFETKLQNFDKRNFANYFLKMDEKLRNYQQIVKSVYEYKLAYERLSKNKKVSYMQNLNHFFKKFHSFISNYLIFFSKYQKHINIDKTFNVVKWKWNFLQWCENNDFDIHDIFHSRAHSRLTRREFIEAIIDTKFPSTRYELNKLANNFHLDDILTFMNCKKFTNFLNKDTDTDFTPKLNCSICNKNFYIESLSNDRYTIKKFNNVQFIKILKSGIMVRVGGGWEDILHYLNRTDPCRIKDSARYELDKSNLPEFRNSITDSDTSTIISSVSGDSKSTVNSLDKIIKVKNCRLNYKNKNRIILINYNKEIRDTIAMKHLIGN</sequence>
<feature type="region of interest" description="Disordered" evidence="6">
    <location>
        <begin position="1041"/>
        <end position="1147"/>
    </location>
</feature>
<protein>
    <recommendedName>
        <fullName evidence="7">GAR domain-containing protein</fullName>
    </recommendedName>
</protein>
<evidence type="ECO:0000256" key="2">
    <source>
        <dbReference type="ARBA" id="ARBA00022490"/>
    </source>
</evidence>
<keyword evidence="3" id="KW-0677">Repeat</keyword>
<feature type="compositionally biased region" description="Basic and acidic residues" evidence="6">
    <location>
        <begin position="1109"/>
        <end position="1121"/>
    </location>
</feature>
<gene>
    <name evidence="8" type="ORF">A3Q56_00458</name>
</gene>
<comment type="subcellular location">
    <subcellularLocation>
        <location evidence="1">Cytoplasm</location>
        <location evidence="1">Cytoskeleton</location>
    </subcellularLocation>
</comment>
<comment type="caution">
    <text evidence="8">The sequence shown here is derived from an EMBL/GenBank/DDBJ whole genome shotgun (WGS) entry which is preliminary data.</text>
</comment>
<feature type="region of interest" description="Disordered" evidence="6">
    <location>
        <begin position="969"/>
        <end position="991"/>
    </location>
</feature>
<feature type="compositionally biased region" description="Basic and acidic residues" evidence="6">
    <location>
        <begin position="1073"/>
        <end position="1083"/>
    </location>
</feature>